<accession>A0ABQ6WNS9</accession>
<evidence type="ECO:0000313" key="3">
    <source>
        <dbReference type="Proteomes" id="UP000325395"/>
    </source>
</evidence>
<evidence type="ECO:0000256" key="1">
    <source>
        <dbReference type="SAM" id="MobiDB-lite"/>
    </source>
</evidence>
<proteinExistence type="predicted"/>
<dbReference type="EMBL" id="ML735723">
    <property type="protein sequence ID" value="KAE8418764.1"/>
    <property type="molecule type" value="Genomic_DNA"/>
</dbReference>
<reference evidence="2 3" key="1">
    <citation type="submission" date="2019-04" db="EMBL/GenBank/DDBJ databases">
        <authorList>
            <consortium name="DOE Joint Genome Institute"/>
            <person name="Mondo S."/>
            <person name="Kjaerbolling I."/>
            <person name="Vesth T."/>
            <person name="Frisvad J.C."/>
            <person name="Nybo J.L."/>
            <person name="Theobald S."/>
            <person name="Kildgaard S."/>
            <person name="Isbrandt T."/>
            <person name="Kuo A."/>
            <person name="Sato A."/>
            <person name="Lyhne E.K."/>
            <person name="Kogle M.E."/>
            <person name="Wiebenga A."/>
            <person name="Kun R.S."/>
            <person name="Lubbers R.J."/>
            <person name="Makela M.R."/>
            <person name="Barry K."/>
            <person name="Chovatia M."/>
            <person name="Clum A."/>
            <person name="Daum C."/>
            <person name="Haridas S."/>
            <person name="He G."/>
            <person name="LaButti K."/>
            <person name="Lipzen A."/>
            <person name="Riley R."/>
            <person name="Salamov A."/>
            <person name="Simmons B.A."/>
            <person name="Magnuson J.K."/>
            <person name="Henrissat B."/>
            <person name="Mortensen U.H."/>
            <person name="Larsen T.O."/>
            <person name="Devries R.P."/>
            <person name="Grigoriev I.V."/>
            <person name="Machida M."/>
            <person name="Baker S.E."/>
            <person name="Andersen M.R."/>
            <person name="Cantor M.N."/>
            <person name="Hua S.X."/>
        </authorList>
    </citation>
    <scope>NUCLEOTIDE SEQUENCE [LARGE SCALE GENOMIC DNA]</scope>
    <source>
        <strain evidence="2 3">CBS 117616</strain>
    </source>
</reference>
<organism evidence="2 3">
    <name type="scientific">Aspergillus pseudocaelatus</name>
    <dbReference type="NCBI Taxonomy" id="1825620"/>
    <lineage>
        <taxon>Eukaryota</taxon>
        <taxon>Fungi</taxon>
        <taxon>Dikarya</taxon>
        <taxon>Ascomycota</taxon>
        <taxon>Pezizomycotina</taxon>
        <taxon>Eurotiomycetes</taxon>
        <taxon>Eurotiomycetidae</taxon>
        <taxon>Eurotiales</taxon>
        <taxon>Aspergillaceae</taxon>
        <taxon>Aspergillus</taxon>
        <taxon>Aspergillus subgen. Circumdati</taxon>
    </lineage>
</organism>
<sequence length="119" mass="13798">MAENEDLALAHEAGELICVLRAMAQGFARFLAITDVFHIIRCSKNQSKELLELMKKKEKKTKKKAKGRRPRLRRANKEARKEQEKKEREEKKKAEEKKEEEKEAGEPENEAINAILIVV</sequence>
<feature type="region of interest" description="Disordered" evidence="1">
    <location>
        <begin position="55"/>
        <end position="108"/>
    </location>
</feature>
<feature type="compositionally biased region" description="Basic residues" evidence="1">
    <location>
        <begin position="56"/>
        <end position="74"/>
    </location>
</feature>
<feature type="compositionally biased region" description="Basic and acidic residues" evidence="1">
    <location>
        <begin position="75"/>
        <end position="105"/>
    </location>
</feature>
<dbReference type="Proteomes" id="UP000325395">
    <property type="component" value="Unassembled WGS sequence"/>
</dbReference>
<evidence type="ECO:0000313" key="2">
    <source>
        <dbReference type="EMBL" id="KAE8418764.1"/>
    </source>
</evidence>
<name>A0ABQ6WNS9_9EURO</name>
<gene>
    <name evidence="2" type="ORF">BDV36DRAFT_294809</name>
</gene>
<protein>
    <submittedName>
        <fullName evidence="2">Uncharacterized protein</fullName>
    </submittedName>
</protein>
<keyword evidence="3" id="KW-1185">Reference proteome</keyword>